<gene>
    <name evidence="2" type="ORF">ECRM12581_9565</name>
</gene>
<keyword evidence="1" id="KW-0472">Membrane</keyword>
<dbReference type="AlphaFoldDB" id="A0ABC7ZRH1"/>
<evidence type="ECO:0000256" key="1">
    <source>
        <dbReference type="SAM" id="Phobius"/>
    </source>
</evidence>
<protein>
    <submittedName>
        <fullName evidence="2">Uncharacterized protein</fullName>
    </submittedName>
</protein>
<keyword evidence="1" id="KW-0812">Transmembrane</keyword>
<evidence type="ECO:0000313" key="3">
    <source>
        <dbReference type="Proteomes" id="UP000025231"/>
    </source>
</evidence>
<proteinExistence type="predicted"/>
<accession>A0ABC7ZRH1</accession>
<reference evidence="2 3" key="1">
    <citation type="journal article" date="2014" name="Genome Announc.">
        <title>Complete Genome Sequences of Two Escherichia coli O145:H28 Outbreak Strains of Food Origin.</title>
        <authorList>
            <person name="Cooper K.K."/>
            <person name="Mandrell R.E."/>
            <person name="Louie J.W."/>
            <person name="Korlach J."/>
            <person name="Clark T.A."/>
            <person name="Parker C.T."/>
            <person name="Huynh S."/>
            <person name="Chain P.S."/>
            <person name="Ahmed S."/>
            <person name="Carter M.Q."/>
        </authorList>
    </citation>
    <scope>NUCLEOTIDE SEQUENCE [LARGE SCALE GENOMIC DNA]</scope>
    <source>
        <strain evidence="2 3">RM12581</strain>
    </source>
</reference>
<feature type="transmembrane region" description="Helical" evidence="1">
    <location>
        <begin position="7"/>
        <end position="23"/>
    </location>
</feature>
<organism evidence="2 3">
    <name type="scientific">Escherichia coli O145:H28 (strain RM12581)</name>
    <dbReference type="NCBI Taxonomy" id="1248823"/>
    <lineage>
        <taxon>Bacteria</taxon>
        <taxon>Pseudomonadati</taxon>
        <taxon>Pseudomonadota</taxon>
        <taxon>Gammaproteobacteria</taxon>
        <taxon>Enterobacterales</taxon>
        <taxon>Enterobacteriaceae</taxon>
        <taxon>Escherichia</taxon>
    </lineage>
</organism>
<name>A0ABC7ZRH1_ECOLR</name>
<keyword evidence="1" id="KW-1133">Transmembrane helix</keyword>
<dbReference type="EMBL" id="CP007136">
    <property type="protein sequence ID" value="AHY70443.1"/>
    <property type="molecule type" value="Genomic_DNA"/>
</dbReference>
<sequence>MLQAIKKIIIMTIVNIIFFYSFQSTADEMVLIKNTGLGLREISKEGH</sequence>
<evidence type="ECO:0000313" key="2">
    <source>
        <dbReference type="EMBL" id="AHY70443.1"/>
    </source>
</evidence>
<dbReference type="Proteomes" id="UP000025231">
    <property type="component" value="Chromosome"/>
</dbReference>